<evidence type="ECO:0000313" key="1">
    <source>
        <dbReference type="EMBL" id="KAF9914814.1"/>
    </source>
</evidence>
<keyword evidence="2" id="KW-1185">Reference proteome</keyword>
<gene>
    <name evidence="1" type="ORF">BGZ65_001033</name>
</gene>
<accession>A0A9P6IGQ8</accession>
<protein>
    <recommendedName>
        <fullName evidence="3">FAD-binding domain-containing protein</fullName>
    </recommendedName>
</protein>
<dbReference type="AlphaFoldDB" id="A0A9P6IGQ8"/>
<evidence type="ECO:0008006" key="3">
    <source>
        <dbReference type="Google" id="ProtNLM"/>
    </source>
</evidence>
<feature type="non-terminal residue" evidence="1">
    <location>
        <position position="132"/>
    </location>
</feature>
<dbReference type="Gene3D" id="3.50.50.60">
    <property type="entry name" value="FAD/NAD(P)-binding domain"/>
    <property type="match status" value="1"/>
</dbReference>
<dbReference type="EMBL" id="JAAAHW010012333">
    <property type="protein sequence ID" value="KAF9914814.1"/>
    <property type="molecule type" value="Genomic_DNA"/>
</dbReference>
<proteinExistence type="predicted"/>
<comment type="caution">
    <text evidence="1">The sequence shown here is derived from an EMBL/GenBank/DDBJ whole genome shotgun (WGS) entry which is preliminary data.</text>
</comment>
<dbReference type="SUPFAM" id="SSF51905">
    <property type="entry name" value="FAD/NAD(P)-binding domain"/>
    <property type="match status" value="1"/>
</dbReference>
<dbReference type="InterPro" id="IPR036188">
    <property type="entry name" value="FAD/NAD-bd_sf"/>
</dbReference>
<reference evidence="1" key="1">
    <citation type="journal article" date="2020" name="Fungal Divers.">
        <title>Resolving the Mortierellaceae phylogeny through synthesis of multi-gene phylogenetics and phylogenomics.</title>
        <authorList>
            <person name="Vandepol N."/>
            <person name="Liber J."/>
            <person name="Desiro A."/>
            <person name="Na H."/>
            <person name="Kennedy M."/>
            <person name="Barry K."/>
            <person name="Grigoriev I.V."/>
            <person name="Miller A.N."/>
            <person name="O'Donnell K."/>
            <person name="Stajich J.E."/>
            <person name="Bonito G."/>
        </authorList>
    </citation>
    <scope>NUCLEOTIDE SEQUENCE</scope>
    <source>
        <strain evidence="1">MES-2147</strain>
    </source>
</reference>
<organism evidence="1 2">
    <name type="scientific">Modicella reniformis</name>
    <dbReference type="NCBI Taxonomy" id="1440133"/>
    <lineage>
        <taxon>Eukaryota</taxon>
        <taxon>Fungi</taxon>
        <taxon>Fungi incertae sedis</taxon>
        <taxon>Mucoromycota</taxon>
        <taxon>Mortierellomycotina</taxon>
        <taxon>Mortierellomycetes</taxon>
        <taxon>Mortierellales</taxon>
        <taxon>Mortierellaceae</taxon>
        <taxon>Modicella</taxon>
    </lineage>
</organism>
<name>A0A9P6IGQ8_9FUNG</name>
<dbReference type="Proteomes" id="UP000749646">
    <property type="component" value="Unassembled WGS sequence"/>
</dbReference>
<dbReference type="OrthoDB" id="655030at2759"/>
<sequence length="132" mass="15079">MIRTSDNETYHGDVLVGADGAYSAVRQNLYKDLSKKGSLPTSDAHSPKYSHLCMAGTTRPLDPEEYPELKDQRCHFTTIIGHDKAHTWLTSSLPGNRISFSVREQLDEEITREAMFRNSEWTPDYNTKMIQE</sequence>
<evidence type="ECO:0000313" key="2">
    <source>
        <dbReference type="Proteomes" id="UP000749646"/>
    </source>
</evidence>